<keyword evidence="1 6" id="KW-0963">Cytoplasm</keyword>
<evidence type="ECO:0000256" key="7">
    <source>
        <dbReference type="SAM" id="MobiDB-lite"/>
    </source>
</evidence>
<dbReference type="InterPro" id="IPR011890">
    <property type="entry name" value="SMC_prok"/>
</dbReference>
<dbReference type="InterPro" id="IPR036277">
    <property type="entry name" value="SMC_hinge_sf"/>
</dbReference>
<feature type="coiled-coil region" evidence="6">
    <location>
        <begin position="429"/>
        <end position="510"/>
    </location>
</feature>
<keyword evidence="4 6" id="KW-0175">Coiled coil</keyword>
<dbReference type="NCBIfam" id="TIGR02169">
    <property type="entry name" value="SMC_prok_A"/>
    <property type="match status" value="1"/>
</dbReference>
<keyword evidence="3 6" id="KW-0067">ATP-binding</keyword>
<evidence type="ECO:0000256" key="2">
    <source>
        <dbReference type="ARBA" id="ARBA00022741"/>
    </source>
</evidence>
<dbReference type="GO" id="GO:0007062">
    <property type="term" value="P:sister chromatid cohesion"/>
    <property type="evidence" value="ECO:0007669"/>
    <property type="project" value="InterPro"/>
</dbReference>
<evidence type="ECO:0000256" key="1">
    <source>
        <dbReference type="ARBA" id="ARBA00022490"/>
    </source>
</evidence>
<dbReference type="GO" id="GO:0003677">
    <property type="term" value="F:DNA binding"/>
    <property type="evidence" value="ECO:0007669"/>
    <property type="project" value="UniProtKB-UniRule"/>
</dbReference>
<proteinExistence type="inferred from homology"/>
<dbReference type="EMBL" id="KF900808">
    <property type="protein sequence ID" value="AIF07623.1"/>
    <property type="molecule type" value="Genomic_DNA"/>
</dbReference>
<feature type="binding site" evidence="6">
    <location>
        <begin position="35"/>
        <end position="42"/>
    </location>
    <ligand>
        <name>ATP</name>
        <dbReference type="ChEBI" id="CHEBI:30616"/>
    </ligand>
</feature>
<keyword evidence="2 6" id="KW-0547">Nucleotide-binding</keyword>
<dbReference type="SMART" id="SM00968">
    <property type="entry name" value="SMC_hinge"/>
    <property type="match status" value="1"/>
</dbReference>
<dbReference type="PIRSF" id="PIRSF005719">
    <property type="entry name" value="SMC"/>
    <property type="match status" value="1"/>
</dbReference>
<dbReference type="InterPro" id="IPR003395">
    <property type="entry name" value="RecF/RecN/SMC_N"/>
</dbReference>
<dbReference type="Pfam" id="PF02463">
    <property type="entry name" value="SMC_N"/>
    <property type="match status" value="1"/>
</dbReference>
<comment type="domain">
    <text evidence="6">Contains large globular domains required for ATP hydrolysis at each terminus and a third globular domain forming a flexible hinge near the middle of the molecule. These domains are separated by coiled-coil structures.</text>
</comment>
<dbReference type="Gene3D" id="3.40.50.300">
    <property type="entry name" value="P-loop containing nucleotide triphosphate hydrolases"/>
    <property type="match status" value="2"/>
</dbReference>
<feature type="region of interest" description="Disordered" evidence="7">
    <location>
        <begin position="781"/>
        <end position="834"/>
    </location>
</feature>
<comment type="similarity">
    <text evidence="6">Belongs to the SMC family.</text>
</comment>
<dbReference type="SUPFAM" id="SSF52540">
    <property type="entry name" value="P-loop containing nucleoside triphosphate hydrolases"/>
    <property type="match status" value="1"/>
</dbReference>
<dbReference type="NCBIfam" id="TIGR02168">
    <property type="entry name" value="SMC_prok_B"/>
    <property type="match status" value="1"/>
</dbReference>
<dbReference type="Gene3D" id="3.30.70.1620">
    <property type="match status" value="1"/>
</dbReference>
<dbReference type="GO" id="GO:0016887">
    <property type="term" value="F:ATP hydrolysis activity"/>
    <property type="evidence" value="ECO:0007669"/>
    <property type="project" value="InterPro"/>
</dbReference>
<dbReference type="InterPro" id="IPR010935">
    <property type="entry name" value="SMC_hinge"/>
</dbReference>
<dbReference type="Pfam" id="PF06470">
    <property type="entry name" value="SMC_hinge"/>
    <property type="match status" value="1"/>
</dbReference>
<sequence length="1326" mass="147927">MGYLHLKAIEMENFKSFKGEVVIPFEVGFTGITGPNGSGKSNCGDALQFVLGAKSSKSLRAENVGQLIFNGGNRGKAAKNCKVTLIFDNPKDSNGNRRLKVDTDEVLLTRTVRLGRKGNSNSAYYLNERPSTATEFRRLLTGAGARGDGYNIVLQGDVTHLATMTDRARRKVLEDVAGVTSYDDEIRKANRQRDKVEQYLEQITLLEDEINKRIKTLAKEREQAMKYRELQETLETARRTLMHSRHRSRLEEIELVTDERGNYIVRLSEIGEEIEADNKQELSIEDELAEIQRQLNEVLGDDGKKLGDQQRRLEVEVETRKDRISGLKEDIGDASDEQEVLQAEQVEAEQALKSHEESLDSARDTLKKAEEDLQGAAEVEEDARSALDSGDKVVHELNRAFGKATESVEKTQEVANKAILKVGAETQNVEFLHQQLADLETALDEARLNRDDLLLQGEELDSNAPEQDRTKLAQELAKIQRQERGLLDDVQRSEEQLRDAEMALVRARGELENRSGSTAGMARAVKAVLNLRDSGEVRGILGSMSELCAPKDSRDEEALAYSMGGGMNSIVVRDDETAAQCISWLRKNKAGRATFLPLNRLQSRRPGGRSVMVSRQPGVVGFASDLLEYDNSIELAVINVVRDTLIVESMDVARRHMGGVRMVTRTGSVVEGSGAMVGGSARANRPQFGGKMAGSSVVEKAEEDVERLSLVAETGRAALAELRQSEHQLRQRINNLANDDHAFEARAWKEDLGRAETSFKDSESKVKVALKNLEQATAKQNKAESASELANNAHQDALQAKTDAATALQEGSPQHLSRRLRDSQEQRNEAERAKLTAKETLSGGENQSILLTRQIKELQRRIDEQQSIVDKATKKISDAESEIETYQEELDTVSEAHSQITEEYRELDDKRIALREERVKLTTRLEQKVRDRDAINKRITDLNLQIHQKKEALRELDAEMAELEIKPASDDAVLPTVQEAEASVRNLERRVGNLGDVNMRAIEQYDEAQERSGNLSTDSKRLREHRQSLISLEDQLESERKDRLTTVMDIVNVNFSRVYQHLQPGGKGELRFENPKKPFEGGLQMWASPPGKKSGLGLLSGGEKSMAALALIFAIQDYEPSPFYYFDEVDQNLDTFNAENIASLCRLRSEQAQFIMVTLRKVSLQLADHHIGITHAGDGCSRRITDFGREQAIEVGDAAHQELEAIKKTKDAKKALDELPAVEEMPKAPEELATPASLGGLDIEDLLAANKESELKAEAEVAEEAEDDDTLSSLADRAEDFREDMEEKLDVALPIEQEQRDILDARDAEEEVDDLDIDGITKEEGE</sequence>
<feature type="region of interest" description="Disordered" evidence="7">
    <location>
        <begin position="1300"/>
        <end position="1326"/>
    </location>
</feature>
<evidence type="ECO:0000313" key="9">
    <source>
        <dbReference type="EMBL" id="AIF07623.1"/>
    </source>
</evidence>
<dbReference type="GO" id="GO:0007059">
    <property type="term" value="P:chromosome segregation"/>
    <property type="evidence" value="ECO:0007669"/>
    <property type="project" value="UniProtKB-UniRule"/>
</dbReference>
<feature type="domain" description="SMC hinge" evidence="8">
    <location>
        <begin position="538"/>
        <end position="657"/>
    </location>
</feature>
<protein>
    <recommendedName>
        <fullName evidence="6">Chromosome partition protein Smc</fullName>
    </recommendedName>
</protein>
<evidence type="ECO:0000256" key="4">
    <source>
        <dbReference type="ARBA" id="ARBA00023054"/>
    </source>
</evidence>
<dbReference type="HAMAP" id="MF_01894">
    <property type="entry name" value="Smc_prok"/>
    <property type="match status" value="1"/>
</dbReference>
<evidence type="ECO:0000256" key="6">
    <source>
        <dbReference type="HAMAP-Rule" id="MF_01894"/>
    </source>
</evidence>
<dbReference type="PANTHER" id="PTHR43977">
    <property type="entry name" value="STRUCTURAL MAINTENANCE OF CHROMOSOMES PROTEIN 3"/>
    <property type="match status" value="1"/>
</dbReference>
<accession>A0A075H0X9</accession>
<dbReference type="InterPro" id="IPR024704">
    <property type="entry name" value="SMC"/>
</dbReference>
<comment type="subunit">
    <text evidence="6">Homodimer.</text>
</comment>
<reference evidence="9" key="1">
    <citation type="journal article" date="2014" name="Genome Biol. Evol.">
        <title>Pangenome evidence for extensive interdomain horizontal transfer affecting lineage core and shell genes in uncultured planktonic thaumarchaeota and euryarchaeota.</title>
        <authorList>
            <person name="Deschamps P."/>
            <person name="Zivanovic Y."/>
            <person name="Moreira D."/>
            <person name="Rodriguez-Valera F."/>
            <person name="Lopez-Garcia P."/>
        </authorList>
    </citation>
    <scope>NUCLEOTIDE SEQUENCE</scope>
</reference>
<keyword evidence="5 6" id="KW-0238">DNA-binding</keyword>
<dbReference type="GO" id="GO:0005524">
    <property type="term" value="F:ATP binding"/>
    <property type="evidence" value="ECO:0007669"/>
    <property type="project" value="UniProtKB-UniRule"/>
</dbReference>
<name>A0A075H0X9_9EURY</name>
<feature type="coiled-coil region" evidence="6">
    <location>
        <begin position="182"/>
        <end position="247"/>
    </location>
</feature>
<comment type="function">
    <text evidence="6">Required for chromosome condensation and partitioning.</text>
</comment>
<comment type="subcellular location">
    <subcellularLocation>
        <location evidence="6">Cytoplasm</location>
    </subcellularLocation>
</comment>
<organism evidence="9">
    <name type="scientific">uncultured marine group II/III euryarchaeote KM3_205_F07</name>
    <dbReference type="NCBI Taxonomy" id="1456425"/>
    <lineage>
        <taxon>Archaea</taxon>
        <taxon>Methanobacteriati</taxon>
        <taxon>Methanobacteriota</taxon>
        <taxon>environmental samples</taxon>
    </lineage>
</organism>
<dbReference type="GO" id="GO:0006260">
    <property type="term" value="P:DNA replication"/>
    <property type="evidence" value="ECO:0007669"/>
    <property type="project" value="UniProtKB-UniRule"/>
</dbReference>
<dbReference type="GO" id="GO:0030261">
    <property type="term" value="P:chromosome condensation"/>
    <property type="evidence" value="ECO:0007669"/>
    <property type="project" value="InterPro"/>
</dbReference>
<evidence type="ECO:0000259" key="8">
    <source>
        <dbReference type="SMART" id="SM00968"/>
    </source>
</evidence>
<feature type="coiled-coil region" evidence="6">
    <location>
        <begin position="324"/>
        <end position="386"/>
    </location>
</feature>
<evidence type="ECO:0000256" key="5">
    <source>
        <dbReference type="ARBA" id="ARBA00023125"/>
    </source>
</evidence>
<dbReference type="InterPro" id="IPR027417">
    <property type="entry name" value="P-loop_NTPase"/>
</dbReference>
<feature type="compositionally biased region" description="Basic and acidic residues" evidence="7">
    <location>
        <begin position="819"/>
        <end position="834"/>
    </location>
</feature>
<dbReference type="SUPFAM" id="SSF75553">
    <property type="entry name" value="Smc hinge domain"/>
    <property type="match status" value="1"/>
</dbReference>
<feature type="compositionally biased region" description="Polar residues" evidence="7">
    <location>
        <begin position="781"/>
        <end position="794"/>
    </location>
</feature>
<dbReference type="Gene3D" id="1.20.1060.20">
    <property type="match status" value="1"/>
</dbReference>
<feature type="compositionally biased region" description="Acidic residues" evidence="7">
    <location>
        <begin position="1307"/>
        <end position="1317"/>
    </location>
</feature>
<gene>
    <name evidence="6 9" type="primary">smc</name>
</gene>
<dbReference type="GO" id="GO:0005694">
    <property type="term" value="C:chromosome"/>
    <property type="evidence" value="ECO:0007669"/>
    <property type="project" value="InterPro"/>
</dbReference>
<dbReference type="GO" id="GO:0005737">
    <property type="term" value="C:cytoplasm"/>
    <property type="evidence" value="ECO:0007669"/>
    <property type="project" value="UniProtKB-SubCell"/>
</dbReference>
<evidence type="ECO:0000256" key="3">
    <source>
        <dbReference type="ARBA" id="ARBA00022840"/>
    </source>
</evidence>